<gene>
    <name evidence="1" type="ORF">R3I93_023020</name>
</gene>
<dbReference type="Proteomes" id="UP001364617">
    <property type="component" value="Unassembled WGS sequence"/>
</dbReference>
<accession>A0AAN9GR72</accession>
<evidence type="ECO:0000313" key="2">
    <source>
        <dbReference type="Proteomes" id="UP001364617"/>
    </source>
</evidence>
<sequence>MPDGNVKAVTLSPCLLLRRRRHFPAAHRTSSVAAKTRQRRS</sequence>
<comment type="caution">
    <text evidence="1">The sequence shown here is derived from an EMBL/GenBank/DDBJ whole genome shotgun (WGS) entry which is preliminary data.</text>
</comment>
<dbReference type="EMBL" id="JAYKXH010000025">
    <property type="protein sequence ID" value="KAK7122083.1"/>
    <property type="molecule type" value="Genomic_DNA"/>
</dbReference>
<proteinExistence type="predicted"/>
<dbReference type="AlphaFoldDB" id="A0AAN9GR72"/>
<evidence type="ECO:0000313" key="1">
    <source>
        <dbReference type="EMBL" id="KAK7122083.1"/>
    </source>
</evidence>
<name>A0AAN9GR72_9TELE</name>
<reference evidence="1 2" key="1">
    <citation type="submission" date="2024-02" db="EMBL/GenBank/DDBJ databases">
        <title>Chromosome-level genome assembly of the Eurasian Minnow (Phoxinus phoxinus).</title>
        <authorList>
            <person name="Oriowo T.O."/>
            <person name="Martin S."/>
            <person name="Stange M."/>
            <person name="Chrysostomakis Y."/>
            <person name="Brown T."/>
            <person name="Winkler S."/>
            <person name="Kukowka S."/>
            <person name="Myers E.W."/>
            <person name="Bohne A."/>
        </authorList>
    </citation>
    <scope>NUCLEOTIDE SEQUENCE [LARGE SCALE GENOMIC DNA]</scope>
    <source>
        <strain evidence="1">ZFMK-TIS-60720</strain>
        <tissue evidence="1">Whole Organism</tissue>
    </source>
</reference>
<organism evidence="1 2">
    <name type="scientific">Phoxinus phoxinus</name>
    <name type="common">Eurasian minnow</name>
    <dbReference type="NCBI Taxonomy" id="58324"/>
    <lineage>
        <taxon>Eukaryota</taxon>
        <taxon>Metazoa</taxon>
        <taxon>Chordata</taxon>
        <taxon>Craniata</taxon>
        <taxon>Vertebrata</taxon>
        <taxon>Euteleostomi</taxon>
        <taxon>Actinopterygii</taxon>
        <taxon>Neopterygii</taxon>
        <taxon>Teleostei</taxon>
        <taxon>Ostariophysi</taxon>
        <taxon>Cypriniformes</taxon>
        <taxon>Leuciscidae</taxon>
        <taxon>Phoxininae</taxon>
        <taxon>Phoxinus</taxon>
    </lineage>
</organism>
<protein>
    <submittedName>
        <fullName evidence="1">Uncharacterized protein</fullName>
    </submittedName>
</protein>
<keyword evidence="2" id="KW-1185">Reference proteome</keyword>